<dbReference type="SUPFAM" id="SSF51197">
    <property type="entry name" value="Clavaminate synthase-like"/>
    <property type="match status" value="1"/>
</dbReference>
<dbReference type="GO" id="GO:0000908">
    <property type="term" value="F:taurine dioxygenase activity"/>
    <property type="evidence" value="ECO:0007669"/>
    <property type="project" value="TreeGrafter"/>
</dbReference>
<protein>
    <submittedName>
        <fullName evidence="7">TauD/TfdA family dioxygenase</fullName>
    </submittedName>
</protein>
<dbReference type="InterPro" id="IPR003819">
    <property type="entry name" value="TauD/TfdA-like"/>
</dbReference>
<feature type="domain" description="TauD/TfdA-like" evidence="6">
    <location>
        <begin position="11"/>
        <end position="273"/>
    </location>
</feature>
<evidence type="ECO:0000313" key="7">
    <source>
        <dbReference type="EMBL" id="MBL6811880.1"/>
    </source>
</evidence>
<keyword evidence="5" id="KW-0408">Iron</keyword>
<dbReference type="Proteomes" id="UP000744438">
    <property type="component" value="Unassembled WGS sequence"/>
</dbReference>
<evidence type="ECO:0000256" key="2">
    <source>
        <dbReference type="ARBA" id="ARBA00022723"/>
    </source>
</evidence>
<evidence type="ECO:0000256" key="5">
    <source>
        <dbReference type="ARBA" id="ARBA00023004"/>
    </source>
</evidence>
<evidence type="ECO:0000256" key="1">
    <source>
        <dbReference type="ARBA" id="ARBA00005896"/>
    </source>
</evidence>
<dbReference type="GO" id="GO:0046872">
    <property type="term" value="F:metal ion binding"/>
    <property type="evidence" value="ECO:0007669"/>
    <property type="project" value="UniProtKB-KW"/>
</dbReference>
<evidence type="ECO:0000256" key="3">
    <source>
        <dbReference type="ARBA" id="ARBA00022964"/>
    </source>
</evidence>
<proteinExistence type="inferred from homology"/>
<evidence type="ECO:0000256" key="4">
    <source>
        <dbReference type="ARBA" id="ARBA00023002"/>
    </source>
</evidence>
<keyword evidence="4" id="KW-0560">Oxidoreductase</keyword>
<dbReference type="Pfam" id="PF02668">
    <property type="entry name" value="TauD"/>
    <property type="match status" value="1"/>
</dbReference>
<comment type="caution">
    <text evidence="7">The sequence shown here is derived from an EMBL/GenBank/DDBJ whole genome shotgun (WGS) entry which is preliminary data.</text>
</comment>
<accession>A0A937LGT1</accession>
<dbReference type="GO" id="GO:0005737">
    <property type="term" value="C:cytoplasm"/>
    <property type="evidence" value="ECO:0007669"/>
    <property type="project" value="TreeGrafter"/>
</dbReference>
<keyword evidence="2" id="KW-0479">Metal-binding</keyword>
<evidence type="ECO:0000259" key="6">
    <source>
        <dbReference type="Pfam" id="PF02668"/>
    </source>
</evidence>
<dbReference type="PANTHER" id="PTHR30468">
    <property type="entry name" value="ALPHA-KETOGLUTARATE-DEPENDENT SULFONATE DIOXYGENASE"/>
    <property type="match status" value="1"/>
</dbReference>
<evidence type="ECO:0000313" key="8">
    <source>
        <dbReference type="Proteomes" id="UP000744438"/>
    </source>
</evidence>
<dbReference type="Gene3D" id="3.60.130.10">
    <property type="entry name" value="Clavaminate synthase-like"/>
    <property type="match status" value="1"/>
</dbReference>
<name>A0A937LGT1_9GAMM</name>
<dbReference type="GO" id="GO:0006790">
    <property type="term" value="P:sulfur compound metabolic process"/>
    <property type="evidence" value="ECO:0007669"/>
    <property type="project" value="TreeGrafter"/>
</dbReference>
<dbReference type="EMBL" id="JADHQC010000019">
    <property type="protein sequence ID" value="MBL6811880.1"/>
    <property type="molecule type" value="Genomic_DNA"/>
</dbReference>
<dbReference type="AlphaFoldDB" id="A0A937LGT1"/>
<keyword evidence="3 7" id="KW-0223">Dioxygenase</keyword>
<gene>
    <name evidence="7" type="ORF">ISQ63_03235</name>
</gene>
<dbReference type="InterPro" id="IPR042098">
    <property type="entry name" value="TauD-like_sf"/>
</dbReference>
<dbReference type="InterPro" id="IPR051323">
    <property type="entry name" value="AtsK-like"/>
</dbReference>
<comment type="similarity">
    <text evidence="1">Belongs to the TfdA dioxygenase family.</text>
</comment>
<reference evidence="7" key="1">
    <citation type="submission" date="2020-10" db="EMBL/GenBank/DDBJ databases">
        <title>Microbiome of the Black Sea water column analyzed by genome centric metagenomics.</title>
        <authorList>
            <person name="Cabello-Yeves P.J."/>
            <person name="Callieri C."/>
            <person name="Picazo A."/>
            <person name="Mehrshad M."/>
            <person name="Haro-Moreno J.M."/>
            <person name="Roda-Garcia J."/>
            <person name="Dzembekova N."/>
            <person name="Slabakova V."/>
            <person name="Slabakova N."/>
            <person name="Moncheva S."/>
            <person name="Rodriguez-Valera F."/>
        </authorList>
    </citation>
    <scope>NUCLEOTIDE SEQUENCE</scope>
    <source>
        <strain evidence="7">BS307-5m-G49</strain>
    </source>
</reference>
<organism evidence="7 8">
    <name type="scientific">SAR86 cluster bacterium</name>
    <dbReference type="NCBI Taxonomy" id="2030880"/>
    <lineage>
        <taxon>Bacteria</taxon>
        <taxon>Pseudomonadati</taxon>
        <taxon>Pseudomonadota</taxon>
        <taxon>Gammaproteobacteria</taxon>
        <taxon>SAR86 cluster</taxon>
    </lineage>
</organism>
<dbReference type="PANTHER" id="PTHR30468:SF1">
    <property type="entry name" value="ALPHA-KETOGLUTARATE-DEPENDENT SULFONATE DIOXYGENASE"/>
    <property type="match status" value="1"/>
</dbReference>
<sequence length="277" mass="31654">MRVNENLSKNGIGVEVSEFSLSDLTAENVAFLRSKWVEYGLIVFPKLPLSHDEFKDFALSFGNFGDDPFISSLPDYPNIAEIKRSANEKATPFGGTWHSDWSFMKKPPSATLLHSKIIPPVGGNTLFANTERSFAALSDGMKNKLRNLKVIHSAKIPYADDGFYALEKEERSMKILPSKEAKATFSHPMIKIHPETKKECLFINPVYTINIEGFSENESQELLWELYEHMIQDKFVYEHVWKEDMLIMWDNRTVMHQASGGYDGYERLLHRITLAAV</sequence>